<name>A0A317YGI8_MAIZE</name>
<dbReference type="EMBL" id="NCVQ01000001">
    <property type="protein sequence ID" value="PWZ56832.1"/>
    <property type="molecule type" value="Genomic_DNA"/>
</dbReference>
<proteinExistence type="predicted"/>
<reference evidence="1" key="1">
    <citation type="journal article" date="2018" name="Nat. Genet.">
        <title>Extensive intraspecific gene order and gene structural variations between Mo17 and other maize genomes.</title>
        <authorList>
            <person name="Sun S."/>
            <person name="Zhou Y."/>
            <person name="Chen J."/>
            <person name="Shi J."/>
            <person name="Zhao H."/>
            <person name="Zhao H."/>
            <person name="Song W."/>
            <person name="Zhang M."/>
            <person name="Cui Y."/>
            <person name="Dong X."/>
            <person name="Liu H."/>
            <person name="Ma X."/>
            <person name="Jiao Y."/>
            <person name="Wang B."/>
            <person name="Wei X."/>
            <person name="Stein J.C."/>
            <person name="Glaubitz J.C."/>
            <person name="Lu F."/>
            <person name="Yu G."/>
            <person name="Liang C."/>
            <person name="Fengler K."/>
            <person name="Li B."/>
            <person name="Rafalski A."/>
            <person name="Schnable P.S."/>
            <person name="Ware D.H."/>
            <person name="Buckler E.S."/>
            <person name="Lai J."/>
        </authorList>
    </citation>
    <scope>NUCLEOTIDE SEQUENCE [LARGE SCALE GENOMIC DNA]</scope>
    <source>
        <tissue evidence="1">Seedling</tissue>
    </source>
</reference>
<accession>A0A317YGI8</accession>
<gene>
    <name evidence="1" type="ORF">Zm00014a_030693</name>
</gene>
<evidence type="ECO:0000313" key="1">
    <source>
        <dbReference type="EMBL" id="PWZ56832.1"/>
    </source>
</evidence>
<dbReference type="AlphaFoldDB" id="A0A317YGI8"/>
<feature type="non-terminal residue" evidence="1">
    <location>
        <position position="1"/>
    </location>
</feature>
<dbReference type="Proteomes" id="UP000251960">
    <property type="component" value="Chromosome 1"/>
</dbReference>
<sequence length="21" mass="2539">FTGEIPAFLRENKLSWKIEIF</sequence>
<protein>
    <submittedName>
        <fullName evidence="1">Uncharacterized protein</fullName>
    </submittedName>
</protein>
<comment type="caution">
    <text evidence="1">The sequence shown here is derived from an EMBL/GenBank/DDBJ whole genome shotgun (WGS) entry which is preliminary data.</text>
</comment>
<organism evidence="1">
    <name type="scientific">Zea mays</name>
    <name type="common">Maize</name>
    <dbReference type="NCBI Taxonomy" id="4577"/>
    <lineage>
        <taxon>Eukaryota</taxon>
        <taxon>Viridiplantae</taxon>
        <taxon>Streptophyta</taxon>
        <taxon>Embryophyta</taxon>
        <taxon>Tracheophyta</taxon>
        <taxon>Spermatophyta</taxon>
        <taxon>Magnoliopsida</taxon>
        <taxon>Liliopsida</taxon>
        <taxon>Poales</taxon>
        <taxon>Poaceae</taxon>
        <taxon>PACMAD clade</taxon>
        <taxon>Panicoideae</taxon>
        <taxon>Andropogonodae</taxon>
        <taxon>Andropogoneae</taxon>
        <taxon>Tripsacinae</taxon>
        <taxon>Zea</taxon>
    </lineage>
</organism>